<keyword evidence="2" id="KW-1185">Reference proteome</keyword>
<organism evidence="1 2">
    <name type="scientific">Microbacterium phage Shocker</name>
    <dbReference type="NCBI Taxonomy" id="2805839"/>
    <lineage>
        <taxon>Viruses</taxon>
        <taxon>Duplodnaviria</taxon>
        <taxon>Heunggongvirae</taxon>
        <taxon>Uroviricota</taxon>
        <taxon>Caudoviricetes</taxon>
        <taxon>Shockervirus</taxon>
        <taxon>Shockervirus shocker</taxon>
    </lineage>
</organism>
<dbReference type="Pfam" id="PF24175">
    <property type="entry name" value="SU10_adaptor"/>
    <property type="match status" value="1"/>
</dbReference>
<sequence length="214" mass="24486">MPLRPSTKTFGQLTQDIKRIFGDESGVQLDIADIQRWANAAQTEIVNNNNAIKAKATLPTVVGQSNYDFPDVKIQQIESLHYDNMRLENVPFAEAERYLISADPDQTQQGTPSFWYEWDGVLTVWPKPDGTKNLTLYYTAYPDTLTGDTNQLLGLPDKFYNAIVDYILSKCYEMDEDMNASQLAESRFRAAVESQMEVERQAQHMTYPVIQEVW</sequence>
<reference evidence="1" key="1">
    <citation type="submission" date="2021-01" db="EMBL/GenBank/DDBJ databases">
        <authorList>
            <person name="Weegman M.K."/>
            <person name="Spring A.S."/>
            <person name="Bonilla J.A."/>
            <person name="Klyczek K."/>
            <person name="Garlena R.A."/>
            <person name="Russell D.A."/>
            <person name="Pope W.H."/>
            <person name="Jacobs-Sera D."/>
            <person name="Hatfull G.F."/>
        </authorList>
    </citation>
    <scope>NUCLEOTIDE SEQUENCE</scope>
</reference>
<dbReference type="GeneID" id="80020096"/>
<accession>A0A890URI8</accession>
<name>A0A890URI8_9CAUD</name>
<evidence type="ECO:0000313" key="2">
    <source>
        <dbReference type="Proteomes" id="UP000654052"/>
    </source>
</evidence>
<dbReference type="EMBL" id="MW507126">
    <property type="protein sequence ID" value="QRI45086.1"/>
    <property type="molecule type" value="Genomic_DNA"/>
</dbReference>
<dbReference type="Proteomes" id="UP000654052">
    <property type="component" value="Segment"/>
</dbReference>
<protein>
    <submittedName>
        <fullName evidence="1">Tail tube protein</fullName>
    </submittedName>
</protein>
<dbReference type="RefSeq" id="YP_010755442.1">
    <property type="nucleotide sequence ID" value="NC_073470.1"/>
</dbReference>
<proteinExistence type="predicted"/>
<dbReference type="KEGG" id="vg:80020096"/>
<gene>
    <name evidence="1" type="primary">32</name>
    <name evidence="1" type="ORF">SEA_SHOCKER_32</name>
</gene>
<evidence type="ECO:0000313" key="1">
    <source>
        <dbReference type="EMBL" id="QRI45086.1"/>
    </source>
</evidence>
<dbReference type="InterPro" id="IPR056209">
    <property type="entry name" value="SU10_adaptor"/>
</dbReference>